<name>A0A5A8C2L3_CAFRO</name>
<gene>
    <name evidence="11" type="ORF">FNF29_08258</name>
</gene>
<dbReference type="Proteomes" id="UP000323011">
    <property type="component" value="Unassembled WGS sequence"/>
</dbReference>
<keyword evidence="3 7" id="KW-0547">Nucleotide-binding</keyword>
<evidence type="ECO:0000313" key="12">
    <source>
        <dbReference type="Proteomes" id="UP000323011"/>
    </source>
</evidence>
<dbReference type="EMBL" id="VLTN01000101">
    <property type="protein sequence ID" value="KAA0146091.1"/>
    <property type="molecule type" value="Genomic_DNA"/>
</dbReference>
<proteinExistence type="inferred from homology"/>
<dbReference type="GO" id="GO:0006424">
    <property type="term" value="P:glutamyl-tRNA aminoacylation"/>
    <property type="evidence" value="ECO:0007669"/>
    <property type="project" value="TreeGrafter"/>
</dbReference>
<evidence type="ECO:0000256" key="5">
    <source>
        <dbReference type="ARBA" id="ARBA00022917"/>
    </source>
</evidence>
<evidence type="ECO:0000256" key="3">
    <source>
        <dbReference type="ARBA" id="ARBA00022741"/>
    </source>
</evidence>
<evidence type="ECO:0000256" key="7">
    <source>
        <dbReference type="RuleBase" id="RU363037"/>
    </source>
</evidence>
<comment type="caution">
    <text evidence="11">The sequence shown here is derived from an EMBL/GenBank/DDBJ whole genome shotgun (WGS) entry which is preliminary data.</text>
</comment>
<dbReference type="InterPro" id="IPR020058">
    <property type="entry name" value="Glu/Gln-tRNA-synth_Ib_cat-dom"/>
</dbReference>
<keyword evidence="12" id="KW-1185">Reference proteome</keyword>
<evidence type="ECO:0000256" key="6">
    <source>
        <dbReference type="ARBA" id="ARBA00023146"/>
    </source>
</evidence>
<feature type="domain" description="Aminoacyl-tRNA synthetase class I anticodon-binding" evidence="10">
    <location>
        <begin position="376"/>
        <end position="423"/>
    </location>
</feature>
<keyword evidence="4 7" id="KW-0067">ATP-binding</keyword>
<evidence type="ECO:0000259" key="10">
    <source>
        <dbReference type="Pfam" id="PF19269"/>
    </source>
</evidence>
<feature type="domain" description="Glutamyl/glutaminyl-tRNA synthetase class Ib catalytic" evidence="9">
    <location>
        <begin position="4"/>
        <end position="174"/>
    </location>
</feature>
<dbReference type="AlphaFoldDB" id="A0A5A8C2L3"/>
<comment type="similarity">
    <text evidence="1">Belongs to the class-I aminoacyl-tRNA synthetase family. Glutamate--tRNA ligase type 1 subfamily.</text>
</comment>
<dbReference type="Gene3D" id="1.10.10.350">
    <property type="match status" value="1"/>
</dbReference>
<dbReference type="InterPro" id="IPR049940">
    <property type="entry name" value="GluQ/Sye"/>
</dbReference>
<dbReference type="Gene3D" id="3.40.50.620">
    <property type="entry name" value="HUPs"/>
    <property type="match status" value="1"/>
</dbReference>
<dbReference type="SUPFAM" id="SSF52374">
    <property type="entry name" value="Nucleotidylyl transferase"/>
    <property type="match status" value="1"/>
</dbReference>
<dbReference type="Pfam" id="PF19269">
    <property type="entry name" value="Anticodon_2"/>
    <property type="match status" value="1"/>
</dbReference>
<dbReference type="PANTHER" id="PTHR43311:SF2">
    <property type="entry name" value="GLUTAMATE--TRNA LIGASE, MITOCHONDRIAL-RELATED"/>
    <property type="match status" value="1"/>
</dbReference>
<dbReference type="GO" id="GO:0000049">
    <property type="term" value="F:tRNA binding"/>
    <property type="evidence" value="ECO:0007669"/>
    <property type="project" value="InterPro"/>
</dbReference>
<feature type="region of interest" description="Disordered" evidence="8">
    <location>
        <begin position="188"/>
        <end position="209"/>
    </location>
</feature>
<feature type="compositionally biased region" description="Gly residues" evidence="8">
    <location>
        <begin position="191"/>
        <end position="207"/>
    </location>
</feature>
<evidence type="ECO:0000256" key="1">
    <source>
        <dbReference type="ARBA" id="ARBA00007894"/>
    </source>
</evidence>
<organism evidence="11 12">
    <name type="scientific">Cafeteria roenbergensis</name>
    <name type="common">Marine flagellate</name>
    <dbReference type="NCBI Taxonomy" id="33653"/>
    <lineage>
        <taxon>Eukaryota</taxon>
        <taxon>Sar</taxon>
        <taxon>Stramenopiles</taxon>
        <taxon>Bigyra</taxon>
        <taxon>Opalozoa</taxon>
        <taxon>Bicosoecida</taxon>
        <taxon>Cafeteriaceae</taxon>
        <taxon>Cafeteria</taxon>
    </lineage>
</organism>
<protein>
    <submittedName>
        <fullName evidence="11">Uncharacterized protein</fullName>
    </submittedName>
</protein>
<evidence type="ECO:0000256" key="2">
    <source>
        <dbReference type="ARBA" id="ARBA00022598"/>
    </source>
</evidence>
<evidence type="ECO:0000256" key="4">
    <source>
        <dbReference type="ARBA" id="ARBA00022840"/>
    </source>
</evidence>
<dbReference type="Pfam" id="PF00749">
    <property type="entry name" value="tRNA-synt_1c"/>
    <property type="match status" value="1"/>
</dbReference>
<dbReference type="GO" id="GO:0004818">
    <property type="term" value="F:glutamate-tRNA ligase activity"/>
    <property type="evidence" value="ECO:0007669"/>
    <property type="project" value="TreeGrafter"/>
</dbReference>
<evidence type="ECO:0000259" key="9">
    <source>
        <dbReference type="Pfam" id="PF00749"/>
    </source>
</evidence>
<accession>A0A5A8C2L3</accession>
<dbReference type="GO" id="GO:0005739">
    <property type="term" value="C:mitochondrion"/>
    <property type="evidence" value="ECO:0007669"/>
    <property type="project" value="TreeGrafter"/>
</dbReference>
<sequence length="427" mass="43518">MASTTVRDTVLGSVVFSHSAVDDCVLLKSDGWPTYHLASVVDDVTMKISDVIRGQEWLASAPKHALVYAGLGVQRLPRFTHLPLLLGADRRKLSKRRGDASVRSARDALAVSPEALLNFVAFLGWTPPTAAAHSAPGEGNAEDDVLSVAELAEQFALTGVHRSNAVVDRRRLDWMQGRHVRRALQAAWTPGGQGASGQGAGGQGAGGDAAAVPPGVSAAKVASETMIAAVSVLDSHERADTPLELGALLQPLLFAPDLTAVAAMPAAGGSAAVNALATAEARVAAWNEDAAPLLQLLLAEWEALPEAAFSLSAALPGAAEVMAGRGCAAAEGGSAPQAMAAVKATVKAFAKAAASDAAPDGQVPAAGSSAGEARKAKRKKLPASRLMLPLRWALTGQSVGPALGDVVGLLGREACLARLRAALQAAA</sequence>
<evidence type="ECO:0000256" key="8">
    <source>
        <dbReference type="SAM" id="MobiDB-lite"/>
    </source>
</evidence>
<dbReference type="InterPro" id="IPR020751">
    <property type="entry name" value="aa-tRNA-synth_I_codon-bd_sub2"/>
</dbReference>
<reference evidence="11 12" key="1">
    <citation type="submission" date="2019-07" db="EMBL/GenBank/DDBJ databases">
        <title>Genomes of Cafeteria roenbergensis.</title>
        <authorList>
            <person name="Fischer M.G."/>
            <person name="Hackl T."/>
            <person name="Roman M."/>
        </authorList>
    </citation>
    <scope>NUCLEOTIDE SEQUENCE [LARGE SCALE GENOMIC DNA]</scope>
    <source>
        <strain evidence="11 12">BVI</strain>
    </source>
</reference>
<keyword evidence="5 7" id="KW-0648">Protein biosynthesis</keyword>
<keyword evidence="2 7" id="KW-0436">Ligase</keyword>
<keyword evidence="6 7" id="KW-0030">Aminoacyl-tRNA synthetase</keyword>
<dbReference type="SUPFAM" id="SSF48163">
    <property type="entry name" value="An anticodon-binding domain of class I aminoacyl-tRNA synthetases"/>
    <property type="match status" value="1"/>
</dbReference>
<dbReference type="InterPro" id="IPR014729">
    <property type="entry name" value="Rossmann-like_a/b/a_fold"/>
</dbReference>
<dbReference type="PANTHER" id="PTHR43311">
    <property type="entry name" value="GLUTAMATE--TRNA LIGASE"/>
    <property type="match status" value="1"/>
</dbReference>
<evidence type="ECO:0000313" key="11">
    <source>
        <dbReference type="EMBL" id="KAA0146091.1"/>
    </source>
</evidence>
<dbReference type="GO" id="GO:0005524">
    <property type="term" value="F:ATP binding"/>
    <property type="evidence" value="ECO:0007669"/>
    <property type="project" value="UniProtKB-KW"/>
</dbReference>
<dbReference type="InterPro" id="IPR008925">
    <property type="entry name" value="aa_tRNA-synth_I_cd-bd_sf"/>
</dbReference>
<dbReference type="InterPro" id="IPR045462">
    <property type="entry name" value="aa-tRNA-synth_I_cd-bd"/>
</dbReference>